<dbReference type="RefSeq" id="WP_268112492.1">
    <property type="nucleotide sequence ID" value="NZ_JAPPUX010000004.1"/>
</dbReference>
<reference evidence="2" key="1">
    <citation type="submission" date="2022-08" db="EMBL/GenBank/DDBJ databases">
        <title>Genome sequencing of Nocardioides sp. STR2.</title>
        <authorList>
            <person name="So Y."/>
        </authorList>
    </citation>
    <scope>NUCLEOTIDE SEQUENCE</scope>
    <source>
        <strain evidence="2">STR2</strain>
    </source>
</reference>
<evidence type="ECO:0000313" key="2">
    <source>
        <dbReference type="EMBL" id="MCY4727536.1"/>
    </source>
</evidence>
<feature type="transmembrane region" description="Helical" evidence="1">
    <location>
        <begin position="51"/>
        <end position="70"/>
    </location>
</feature>
<dbReference type="Proteomes" id="UP001074726">
    <property type="component" value="Unassembled WGS sequence"/>
</dbReference>
<keyword evidence="3" id="KW-1185">Reference proteome</keyword>
<keyword evidence="1" id="KW-0812">Transmembrane</keyword>
<feature type="transmembrane region" description="Helical" evidence="1">
    <location>
        <begin position="316"/>
        <end position="336"/>
    </location>
</feature>
<feature type="transmembrane region" description="Helical" evidence="1">
    <location>
        <begin position="170"/>
        <end position="189"/>
    </location>
</feature>
<gene>
    <name evidence="2" type="ORF">NYO98_14710</name>
</gene>
<feature type="transmembrane region" description="Helical" evidence="1">
    <location>
        <begin position="90"/>
        <end position="107"/>
    </location>
</feature>
<feature type="transmembrane region" description="Helical" evidence="1">
    <location>
        <begin position="283"/>
        <end position="304"/>
    </location>
</feature>
<feature type="transmembrane region" description="Helical" evidence="1">
    <location>
        <begin position="114"/>
        <end position="136"/>
    </location>
</feature>
<evidence type="ECO:0008006" key="4">
    <source>
        <dbReference type="Google" id="ProtNLM"/>
    </source>
</evidence>
<organism evidence="2 3">
    <name type="scientific">Nocardioides pini</name>
    <dbReference type="NCBI Taxonomy" id="2975053"/>
    <lineage>
        <taxon>Bacteria</taxon>
        <taxon>Bacillati</taxon>
        <taxon>Actinomycetota</taxon>
        <taxon>Actinomycetes</taxon>
        <taxon>Propionibacteriales</taxon>
        <taxon>Nocardioidaceae</taxon>
        <taxon>Nocardioides</taxon>
    </lineage>
</organism>
<dbReference type="EMBL" id="JAPPUX010000004">
    <property type="protein sequence ID" value="MCY4727536.1"/>
    <property type="molecule type" value="Genomic_DNA"/>
</dbReference>
<keyword evidence="1" id="KW-1133">Transmembrane helix</keyword>
<feature type="transmembrane region" description="Helical" evidence="1">
    <location>
        <begin position="259"/>
        <end position="277"/>
    </location>
</feature>
<evidence type="ECO:0000313" key="3">
    <source>
        <dbReference type="Proteomes" id="UP001074726"/>
    </source>
</evidence>
<keyword evidence="1" id="KW-0472">Membrane</keyword>
<protein>
    <recommendedName>
        <fullName evidence="4">Vitamin K-dependent gamma-carboxylase</fullName>
    </recommendedName>
</protein>
<comment type="caution">
    <text evidence="2">The sequence shown here is derived from an EMBL/GenBank/DDBJ whole genome shotgun (WGS) entry which is preliminary data.</text>
</comment>
<proteinExistence type="predicted"/>
<evidence type="ECO:0000256" key="1">
    <source>
        <dbReference type="SAM" id="Phobius"/>
    </source>
</evidence>
<feature type="transmembrane region" description="Helical" evidence="1">
    <location>
        <begin position="20"/>
        <end position="39"/>
    </location>
</feature>
<name>A0ABT4CEX9_9ACTN</name>
<sequence length="459" mass="49803">MTSKLEEAAPADVDTTAKSATTLLFMRMWAIAHVVHLVAANVSALHTPWSIATVALAVAVVLRPSGRLFVAMMLAQGADYVAEMPGSPDHWAFILLVNITILLTMLVKRTVAPAAVAAAFPGVRMVTLVVYGFAALSKYNTHFLDPITSCANAIAGRASYGLSAPLQDTLLLPVASLLMETSVPLLLALPFTRRHWVRVAMLFHFTLSMSPAFSVVDFTSALFAVFVLFLSDEEVDRVIGVFRGVAAKSAIARDARRKPAVTALLAFALFGFIGHASPGAATALVFVAAQLYLLALFLAALWTWRRPAGRRSFGRPMLVHIPVLVLAVLWALNPYLGLRTTGVFTMFSGVQTEAGRANHLVLPTAHLTSWQDDLMTVEGSNDPVLEGSRRYDLAIPLLALRRMAQDDPGLTVTGTLRGRPVDFGPNEGQVHLEPLPYWQYKLLHFRPIPIGDKPFCSIS</sequence>
<accession>A0ABT4CEX9</accession>